<evidence type="ECO:0000256" key="5">
    <source>
        <dbReference type="ARBA" id="ARBA00022528"/>
    </source>
</evidence>
<evidence type="ECO:0000256" key="7">
    <source>
        <dbReference type="ARBA" id="ARBA00022640"/>
    </source>
</evidence>
<evidence type="ECO:0000256" key="12">
    <source>
        <dbReference type="ARBA" id="ARBA00059713"/>
    </source>
</evidence>
<organism evidence="13">
    <name type="scientific">Manihot esculenta</name>
    <name type="common">Cassava</name>
    <name type="synonym">Jatropha manihot</name>
    <dbReference type="NCBI Taxonomy" id="3983"/>
    <lineage>
        <taxon>Eukaryota</taxon>
        <taxon>Viridiplantae</taxon>
        <taxon>Streptophyta</taxon>
        <taxon>Embryophyta</taxon>
        <taxon>Tracheophyta</taxon>
        <taxon>Spermatophyta</taxon>
        <taxon>Magnoliopsida</taxon>
        <taxon>eudicotyledons</taxon>
        <taxon>Gunneridae</taxon>
        <taxon>Pentapetalae</taxon>
        <taxon>rosids</taxon>
        <taxon>fabids</taxon>
        <taxon>Malpighiales</taxon>
        <taxon>Euphorbiaceae</taxon>
        <taxon>Crotonoideae</taxon>
        <taxon>Manihoteae</taxon>
        <taxon>Manihot</taxon>
    </lineage>
</organism>
<evidence type="ECO:0000256" key="6">
    <source>
        <dbReference type="ARBA" id="ARBA00022553"/>
    </source>
</evidence>
<dbReference type="GO" id="GO:0009507">
    <property type="term" value="C:chloroplast"/>
    <property type="evidence" value="ECO:0007669"/>
    <property type="project" value="UniProtKB-SubCell"/>
</dbReference>
<gene>
    <name evidence="13" type="ORF">MANES_13G001100</name>
</gene>
<keyword evidence="7" id="KW-0934">Plastid</keyword>
<comment type="subcellular location">
    <subcellularLocation>
        <location evidence="2">Plastid</location>
        <location evidence="2">Chloroplast</location>
    </subcellularLocation>
</comment>
<evidence type="ECO:0000256" key="4">
    <source>
        <dbReference type="ARBA" id="ARBA00013078"/>
    </source>
</evidence>
<evidence type="ECO:0000256" key="10">
    <source>
        <dbReference type="ARBA" id="ARBA00022990"/>
    </source>
</evidence>
<evidence type="ECO:0000256" key="2">
    <source>
        <dbReference type="ARBA" id="ARBA00004229"/>
    </source>
</evidence>
<dbReference type="EC" id="3.1.3.18" evidence="4"/>
<dbReference type="FunFam" id="3.40.50.1000:FF:000039">
    <property type="entry name" value="Phosphoglycolate phosphatase"/>
    <property type="match status" value="1"/>
</dbReference>
<sequence length="305" mass="33815">MLGRTAVASSSVSVPAVSPTVPKFLGLKRLPYNSFSTPNIKWNYTFKFIRKSSIGSRMETRASALPLKNADELIDSVETFIFDCDGVIWKGDKLIDGVPQTLDMLRSRGKRLVFVTNNSTKSRKQYGKKFETLGLNVSEEEIFASSFAAAAYLKSINFPKEKKVYVIGEDGILKELELAGFQYLGGPEDGGKKIELKPGFLMEHDKNVGAVVVGFDRYFNYYKVQYGTLCVRENPGCLFIATNRDAVTHLTDAQEWAGGGSMVGAIAGSTQREPLVVGKPSTFMMDYLASNNNCMNMYYLMRMLG</sequence>
<comment type="catalytic activity">
    <reaction evidence="1">
        <text>2-phosphoglycolate + H2O = glycolate + phosphate</text>
        <dbReference type="Rhea" id="RHEA:14369"/>
        <dbReference type="ChEBI" id="CHEBI:15377"/>
        <dbReference type="ChEBI" id="CHEBI:29805"/>
        <dbReference type="ChEBI" id="CHEBI:43474"/>
        <dbReference type="ChEBI" id="CHEBI:58033"/>
        <dbReference type="EC" id="3.1.3.18"/>
    </reaction>
</comment>
<dbReference type="AlphaFoldDB" id="A0A2C9UMR2"/>
<keyword evidence="9" id="KW-0809">Transit peptide</keyword>
<dbReference type="InterPro" id="IPR006357">
    <property type="entry name" value="HAD-SF_hydro_IIA"/>
</dbReference>
<accession>A0A2C9UMR2</accession>
<dbReference type="SUPFAM" id="SSF56784">
    <property type="entry name" value="HAD-like"/>
    <property type="match status" value="1"/>
</dbReference>
<dbReference type="Gene3D" id="3.40.50.1000">
    <property type="entry name" value="HAD superfamily/HAD-like"/>
    <property type="match status" value="2"/>
</dbReference>
<evidence type="ECO:0000256" key="3">
    <source>
        <dbReference type="ARBA" id="ARBA00006171"/>
    </source>
</evidence>
<evidence type="ECO:0000256" key="1">
    <source>
        <dbReference type="ARBA" id="ARBA00000830"/>
    </source>
</evidence>
<comment type="similarity">
    <text evidence="3">Belongs to the HAD-like hydrolase superfamily. CbbY/CbbZ/Gph/YieH family.</text>
</comment>
<evidence type="ECO:0000313" key="13">
    <source>
        <dbReference type="EMBL" id="OAY32222.1"/>
    </source>
</evidence>
<dbReference type="PANTHER" id="PTHR19288">
    <property type="entry name" value="4-NITROPHENYLPHOSPHATASE-RELATED"/>
    <property type="match status" value="1"/>
</dbReference>
<dbReference type="InterPro" id="IPR036412">
    <property type="entry name" value="HAD-like_sf"/>
</dbReference>
<name>A0A2C9UMR2_MANES</name>
<dbReference type="NCBIfam" id="TIGR01460">
    <property type="entry name" value="HAD-SF-IIA"/>
    <property type="match status" value="1"/>
</dbReference>
<proteinExistence type="inferred from homology"/>
<dbReference type="OMA" id="GHISYTK"/>
<comment type="function">
    <text evidence="12">Photorespiratory enzyme that dephosphorylates the 2-phosphoglycolate produced by the RuBisCO oxygenation reaction.</text>
</comment>
<dbReference type="Pfam" id="PF13344">
    <property type="entry name" value="Hydrolase_6"/>
    <property type="match status" value="1"/>
</dbReference>
<evidence type="ECO:0000256" key="8">
    <source>
        <dbReference type="ARBA" id="ARBA00022801"/>
    </source>
</evidence>
<dbReference type="GO" id="GO:0009853">
    <property type="term" value="P:photorespiration"/>
    <property type="evidence" value="ECO:0007669"/>
    <property type="project" value="UniProtKB-KW"/>
</dbReference>
<dbReference type="EMBL" id="CM004399">
    <property type="protein sequence ID" value="OAY32222.1"/>
    <property type="molecule type" value="Genomic_DNA"/>
</dbReference>
<dbReference type="InterPro" id="IPR006349">
    <property type="entry name" value="PGP_euk"/>
</dbReference>
<dbReference type="FunFam" id="3.40.50.1000:FF:000447">
    <property type="match status" value="1"/>
</dbReference>
<keyword evidence="10" id="KW-0007">Acetylation</keyword>
<keyword evidence="8" id="KW-0378">Hydrolase</keyword>
<keyword evidence="11" id="KW-0601">Photorespiration</keyword>
<keyword evidence="5" id="KW-0150">Chloroplast</keyword>
<dbReference type="PANTHER" id="PTHR19288:SF46">
    <property type="entry name" value="HALOACID DEHALOGENASE-LIKE HYDROLASE DOMAIN-CONTAINING PROTEIN 2"/>
    <property type="match status" value="1"/>
</dbReference>
<evidence type="ECO:0000256" key="11">
    <source>
        <dbReference type="ARBA" id="ARBA00023238"/>
    </source>
</evidence>
<evidence type="ECO:0000256" key="9">
    <source>
        <dbReference type="ARBA" id="ARBA00022946"/>
    </source>
</evidence>
<protein>
    <recommendedName>
        <fullName evidence="4">phosphoglycolate phosphatase</fullName>
        <ecNumber evidence="4">3.1.3.18</ecNumber>
    </recommendedName>
</protein>
<keyword evidence="6" id="KW-0597">Phosphoprotein</keyword>
<dbReference type="GO" id="GO:0008967">
    <property type="term" value="F:phosphoglycolate phosphatase activity"/>
    <property type="evidence" value="ECO:0007669"/>
    <property type="project" value="UniProtKB-EC"/>
</dbReference>
<dbReference type="InterPro" id="IPR023214">
    <property type="entry name" value="HAD_sf"/>
</dbReference>
<dbReference type="NCBIfam" id="TIGR01452">
    <property type="entry name" value="PGP_euk"/>
    <property type="match status" value="1"/>
</dbReference>
<reference evidence="13" key="1">
    <citation type="submission" date="2016-02" db="EMBL/GenBank/DDBJ databases">
        <title>WGS assembly of Manihot esculenta.</title>
        <authorList>
            <person name="Bredeson J.V."/>
            <person name="Prochnik S.E."/>
            <person name="Lyons J.B."/>
            <person name="Schmutz J."/>
            <person name="Grimwood J."/>
            <person name="Vrebalov J."/>
            <person name="Bart R.S."/>
            <person name="Amuge T."/>
            <person name="Ferguson M.E."/>
            <person name="Green R."/>
            <person name="Putnam N."/>
            <person name="Stites J."/>
            <person name="Rounsley S."/>
            <person name="Rokhsar D.S."/>
        </authorList>
    </citation>
    <scope>NUCLEOTIDE SEQUENCE [LARGE SCALE GENOMIC DNA]</scope>
    <source>
        <tissue evidence="13">Leaf</tissue>
    </source>
</reference>